<gene>
    <name evidence="5" type="ORF">FYJ24_10835</name>
</gene>
<dbReference type="InterPro" id="IPR012337">
    <property type="entry name" value="RNaseH-like_sf"/>
</dbReference>
<comment type="caution">
    <text evidence="5">The sequence shown here is derived from an EMBL/GenBank/DDBJ whole genome shotgun (WGS) entry which is preliminary data.</text>
</comment>
<keyword evidence="1" id="KW-0540">Nuclease</keyword>
<evidence type="ECO:0000313" key="6">
    <source>
        <dbReference type="Proteomes" id="UP000470875"/>
    </source>
</evidence>
<dbReference type="EMBL" id="VULO01000014">
    <property type="protein sequence ID" value="MSS85240.1"/>
    <property type="molecule type" value="Genomic_DNA"/>
</dbReference>
<evidence type="ECO:0000256" key="2">
    <source>
        <dbReference type="ARBA" id="ARBA00022801"/>
    </source>
</evidence>
<feature type="domain" description="Exonuclease" evidence="4">
    <location>
        <begin position="14"/>
        <end position="194"/>
    </location>
</feature>
<evidence type="ECO:0000256" key="1">
    <source>
        <dbReference type="ARBA" id="ARBA00022722"/>
    </source>
</evidence>
<keyword evidence="3" id="KW-0269">Exonuclease</keyword>
<organism evidence="5 6">
    <name type="scientific">Scrofimicrobium canadense</name>
    <dbReference type="NCBI Taxonomy" id="2652290"/>
    <lineage>
        <taxon>Bacteria</taxon>
        <taxon>Bacillati</taxon>
        <taxon>Actinomycetota</taxon>
        <taxon>Actinomycetes</taxon>
        <taxon>Actinomycetales</taxon>
        <taxon>Actinomycetaceae</taxon>
        <taxon>Scrofimicrobium</taxon>
    </lineage>
</organism>
<accession>A0A6N7VW68</accession>
<keyword evidence="6" id="KW-1185">Reference proteome</keyword>
<dbReference type="GO" id="GO:0005829">
    <property type="term" value="C:cytosol"/>
    <property type="evidence" value="ECO:0007669"/>
    <property type="project" value="TreeGrafter"/>
</dbReference>
<dbReference type="NCBIfam" id="NF005927">
    <property type="entry name" value="PRK07942.1"/>
    <property type="match status" value="1"/>
</dbReference>
<dbReference type="Gene3D" id="3.30.420.10">
    <property type="entry name" value="Ribonuclease H-like superfamily/Ribonuclease H"/>
    <property type="match status" value="1"/>
</dbReference>
<dbReference type="SUPFAM" id="SSF53098">
    <property type="entry name" value="Ribonuclease H-like"/>
    <property type="match status" value="1"/>
</dbReference>
<dbReference type="Pfam" id="PF00929">
    <property type="entry name" value="RNase_T"/>
    <property type="match status" value="1"/>
</dbReference>
<evidence type="ECO:0000313" key="5">
    <source>
        <dbReference type="EMBL" id="MSS85240.1"/>
    </source>
</evidence>
<keyword evidence="2" id="KW-0378">Hydrolase</keyword>
<dbReference type="RefSeq" id="WP_154546320.1">
    <property type="nucleotide sequence ID" value="NZ_VULO01000014.1"/>
</dbReference>
<dbReference type="PANTHER" id="PTHR30231">
    <property type="entry name" value="DNA POLYMERASE III SUBUNIT EPSILON"/>
    <property type="match status" value="1"/>
</dbReference>
<name>A0A6N7VW68_9ACTO</name>
<dbReference type="SMART" id="SM00479">
    <property type="entry name" value="EXOIII"/>
    <property type="match status" value="1"/>
</dbReference>
<dbReference type="InterPro" id="IPR036397">
    <property type="entry name" value="RNaseH_sf"/>
</dbReference>
<dbReference type="CDD" id="cd06127">
    <property type="entry name" value="DEDDh"/>
    <property type="match status" value="1"/>
</dbReference>
<dbReference type="Proteomes" id="UP000470875">
    <property type="component" value="Unassembled WGS sequence"/>
</dbReference>
<dbReference type="GO" id="GO:0008408">
    <property type="term" value="F:3'-5' exonuclease activity"/>
    <property type="evidence" value="ECO:0007669"/>
    <property type="project" value="TreeGrafter"/>
</dbReference>
<sequence>MSEIQSSESWISKPWIGFDTETTGISPTQDRLVTAAITSWTDGTLGTAQTWLVNPGVPIPDRATAVHGITTEYAHEHGADPATALNEINDALAQHLSQNAAVVIFNAGYDLTLLEADSRRNGVAPLSQRVGTIAPVLDPLVLDRALVRFRKGRRTLSDLCMAYGVEISANAHNADADVAMTLALMARIMQQHPQLQGMSATEITQFQRESHEAWAEDFERYLRSQGKDSHISRIWF</sequence>
<dbReference type="GO" id="GO:0003676">
    <property type="term" value="F:nucleic acid binding"/>
    <property type="evidence" value="ECO:0007669"/>
    <property type="project" value="InterPro"/>
</dbReference>
<dbReference type="AlphaFoldDB" id="A0A6N7VW68"/>
<evidence type="ECO:0000256" key="3">
    <source>
        <dbReference type="ARBA" id="ARBA00022839"/>
    </source>
</evidence>
<reference evidence="5 6" key="1">
    <citation type="submission" date="2019-08" db="EMBL/GenBank/DDBJ databases">
        <title>In-depth cultivation of the pig gut microbiome towards novel bacterial diversity and tailored functional studies.</title>
        <authorList>
            <person name="Wylensek D."/>
            <person name="Hitch T.C.A."/>
            <person name="Clavel T."/>
        </authorList>
    </citation>
    <scope>NUCLEOTIDE SEQUENCE [LARGE SCALE GENOMIC DNA]</scope>
    <source>
        <strain evidence="5 6">WB03_NA08</strain>
    </source>
</reference>
<evidence type="ECO:0000259" key="4">
    <source>
        <dbReference type="SMART" id="SM00479"/>
    </source>
</evidence>
<dbReference type="PANTHER" id="PTHR30231:SF4">
    <property type="entry name" value="PROTEIN NEN2"/>
    <property type="match status" value="1"/>
</dbReference>
<protein>
    <submittedName>
        <fullName evidence="5">DNA polymerase III subunit epsilon</fullName>
    </submittedName>
</protein>
<proteinExistence type="predicted"/>
<dbReference type="InterPro" id="IPR013520">
    <property type="entry name" value="Ribonucl_H"/>
</dbReference>